<name>A0ACC0G7M9_9ERIC</name>
<gene>
    <name evidence="1" type="ORF">LOK49_LG10G02793</name>
</gene>
<dbReference type="EMBL" id="CM045767">
    <property type="protein sequence ID" value="KAI7996589.1"/>
    <property type="molecule type" value="Genomic_DNA"/>
</dbReference>
<organism evidence="1 2">
    <name type="scientific">Camellia lanceoleosa</name>
    <dbReference type="NCBI Taxonomy" id="1840588"/>
    <lineage>
        <taxon>Eukaryota</taxon>
        <taxon>Viridiplantae</taxon>
        <taxon>Streptophyta</taxon>
        <taxon>Embryophyta</taxon>
        <taxon>Tracheophyta</taxon>
        <taxon>Spermatophyta</taxon>
        <taxon>Magnoliopsida</taxon>
        <taxon>eudicotyledons</taxon>
        <taxon>Gunneridae</taxon>
        <taxon>Pentapetalae</taxon>
        <taxon>asterids</taxon>
        <taxon>Ericales</taxon>
        <taxon>Theaceae</taxon>
        <taxon>Camellia</taxon>
    </lineage>
</organism>
<evidence type="ECO:0000313" key="2">
    <source>
        <dbReference type="Proteomes" id="UP001060215"/>
    </source>
</evidence>
<dbReference type="Proteomes" id="UP001060215">
    <property type="component" value="Chromosome 10"/>
</dbReference>
<comment type="caution">
    <text evidence="1">The sequence shown here is derived from an EMBL/GenBank/DDBJ whole genome shotgun (WGS) entry which is preliminary data.</text>
</comment>
<protein>
    <submittedName>
        <fullName evidence="1">E3 ubiquitin-protein ligase RZFP34</fullName>
    </submittedName>
</protein>
<accession>A0ACC0G7M9</accession>
<reference evidence="1 2" key="1">
    <citation type="journal article" date="2022" name="Plant J.">
        <title>Chromosome-level genome of Camellia lanceoleosa provides a valuable resource for understanding genome evolution and self-incompatibility.</title>
        <authorList>
            <person name="Gong W."/>
            <person name="Xiao S."/>
            <person name="Wang L."/>
            <person name="Liao Z."/>
            <person name="Chang Y."/>
            <person name="Mo W."/>
            <person name="Hu G."/>
            <person name="Li W."/>
            <person name="Zhao G."/>
            <person name="Zhu H."/>
            <person name="Hu X."/>
            <person name="Ji K."/>
            <person name="Xiang X."/>
            <person name="Song Q."/>
            <person name="Yuan D."/>
            <person name="Jin S."/>
            <person name="Zhang L."/>
        </authorList>
    </citation>
    <scope>NUCLEOTIDE SEQUENCE [LARGE SCALE GENOMIC DNA]</scope>
    <source>
        <strain evidence="1">SQ_2022a</strain>
    </source>
</reference>
<evidence type="ECO:0000313" key="1">
    <source>
        <dbReference type="EMBL" id="KAI7996589.1"/>
    </source>
</evidence>
<sequence length="105" mass="11961">MKLITADELMDDGEYEEILEDMREEGEKFGCCYSVLLKNSHPCVEGAMHNDCPVCFEYLFESRNDVTVMPCGHTIHGSCLKDMHEHYRSGSSVMTVEPNQKCSFT</sequence>
<keyword evidence="2" id="KW-1185">Reference proteome</keyword>
<proteinExistence type="predicted"/>